<reference evidence="1 2" key="1">
    <citation type="submission" date="2019-01" db="EMBL/GenBank/DDBJ databases">
        <title>Muriicola soli sp. nov., isolated from soil.</title>
        <authorList>
            <person name="Kang H.J."/>
            <person name="Kim S.B."/>
        </authorList>
    </citation>
    <scope>NUCLEOTIDE SEQUENCE [LARGE SCALE GENOMIC DNA]</scope>
    <source>
        <strain evidence="1 2">MMS17-SY002</strain>
    </source>
</reference>
<protein>
    <submittedName>
        <fullName evidence="1">Uncharacterized protein</fullName>
    </submittedName>
</protein>
<dbReference type="AlphaFoldDB" id="A0A411EAI1"/>
<dbReference type="OrthoDB" id="1452913at2"/>
<gene>
    <name evidence="1" type="ORF">EQY75_08400</name>
</gene>
<proteinExistence type="predicted"/>
<name>A0A411EAI1_9FLAO</name>
<evidence type="ECO:0000313" key="2">
    <source>
        <dbReference type="Proteomes" id="UP000290889"/>
    </source>
</evidence>
<dbReference type="RefSeq" id="WP_129604872.1">
    <property type="nucleotide sequence ID" value="NZ_CP035544.1"/>
</dbReference>
<dbReference type="KEGG" id="mur:EQY75_08400"/>
<sequence>MKIQSKKGVVNHDLSEAPKISRRGLWPFLAASLVFPMFARSNSKRSVRSEDHNVDAKEYETLLKPDGTVVKVRRSTLSSSRIVKKNVTNKSLLSWLSRK</sequence>
<organism evidence="1 2">
    <name type="scientific">Muriicola soli</name>
    <dbReference type="NCBI Taxonomy" id="2507538"/>
    <lineage>
        <taxon>Bacteria</taxon>
        <taxon>Pseudomonadati</taxon>
        <taxon>Bacteroidota</taxon>
        <taxon>Flavobacteriia</taxon>
        <taxon>Flavobacteriales</taxon>
        <taxon>Flavobacteriaceae</taxon>
        <taxon>Muriicola</taxon>
    </lineage>
</organism>
<accession>A0A411EAI1</accession>
<dbReference type="EMBL" id="CP035544">
    <property type="protein sequence ID" value="QBA64543.1"/>
    <property type="molecule type" value="Genomic_DNA"/>
</dbReference>
<keyword evidence="2" id="KW-1185">Reference proteome</keyword>
<dbReference type="Proteomes" id="UP000290889">
    <property type="component" value="Chromosome"/>
</dbReference>
<evidence type="ECO:0000313" key="1">
    <source>
        <dbReference type="EMBL" id="QBA64543.1"/>
    </source>
</evidence>